<evidence type="ECO:0000259" key="4">
    <source>
        <dbReference type="Pfam" id="PF03358"/>
    </source>
</evidence>
<dbReference type="EC" id="1.5.1.38" evidence="5"/>
<dbReference type="Pfam" id="PF03358">
    <property type="entry name" value="FMN_red"/>
    <property type="match status" value="1"/>
</dbReference>
<dbReference type="SUPFAM" id="SSF52218">
    <property type="entry name" value="Flavoproteins"/>
    <property type="match status" value="1"/>
</dbReference>
<evidence type="ECO:0000256" key="3">
    <source>
        <dbReference type="ARBA" id="ARBA00023002"/>
    </source>
</evidence>
<protein>
    <submittedName>
        <fullName evidence="5">FMN reductase</fullName>
        <ecNumber evidence="5">1.5.1.38</ecNumber>
    </submittedName>
</protein>
<keyword evidence="1" id="KW-0285">Flavoprotein</keyword>
<dbReference type="PANTHER" id="PTHR43408:SF1">
    <property type="entry name" value="FMN REDUCTASE (NADPH)"/>
    <property type="match status" value="1"/>
</dbReference>
<sequence length="174" mass="18030">MTLTIDGVVGNPRQGSKTLAATTAFVELLATRIGADSTHVHDLAAFGSRVLDYADPAAAALRSTLTGAQVLVVATPVYKGSYTGLLKAFLDGYGPGALADTLTIPFTVAASPEHSLAGATHLQPLLDELGAISPMGGLFLRDSVVAEPEERDIHLAAWIDSRLPRLARLTGVAA</sequence>
<dbReference type="Proteomes" id="UP000536685">
    <property type="component" value="Unassembled WGS sequence"/>
</dbReference>
<name>A0A841AP16_9MICO</name>
<organism evidence="5 6">
    <name type="scientific">Conyzicola lurida</name>
    <dbReference type="NCBI Taxonomy" id="1172621"/>
    <lineage>
        <taxon>Bacteria</taxon>
        <taxon>Bacillati</taxon>
        <taxon>Actinomycetota</taxon>
        <taxon>Actinomycetes</taxon>
        <taxon>Micrococcales</taxon>
        <taxon>Microbacteriaceae</taxon>
        <taxon>Conyzicola</taxon>
    </lineage>
</organism>
<keyword evidence="3 5" id="KW-0560">Oxidoreductase</keyword>
<keyword evidence="2" id="KW-0288">FMN</keyword>
<proteinExistence type="predicted"/>
<dbReference type="GO" id="GO:0052873">
    <property type="term" value="F:FMN reductase (NADPH) activity"/>
    <property type="evidence" value="ECO:0007669"/>
    <property type="project" value="UniProtKB-EC"/>
</dbReference>
<dbReference type="InterPro" id="IPR005025">
    <property type="entry name" value="FMN_Rdtase-like_dom"/>
</dbReference>
<feature type="domain" description="NADPH-dependent FMN reductase-like" evidence="4">
    <location>
        <begin position="7"/>
        <end position="139"/>
    </location>
</feature>
<dbReference type="InterPro" id="IPR029039">
    <property type="entry name" value="Flavoprotein-like_sf"/>
</dbReference>
<accession>A0A841AP16</accession>
<comment type="caution">
    <text evidence="5">The sequence shown here is derived from an EMBL/GenBank/DDBJ whole genome shotgun (WGS) entry which is preliminary data.</text>
</comment>
<dbReference type="AlphaFoldDB" id="A0A841AP16"/>
<reference evidence="5 6" key="1">
    <citation type="submission" date="2020-08" db="EMBL/GenBank/DDBJ databases">
        <title>Sequencing the genomes of 1000 actinobacteria strains.</title>
        <authorList>
            <person name="Klenk H.-P."/>
        </authorList>
    </citation>
    <scope>NUCLEOTIDE SEQUENCE [LARGE SCALE GENOMIC DNA]</scope>
    <source>
        <strain evidence="5 6">DSM 105784</strain>
    </source>
</reference>
<dbReference type="PANTHER" id="PTHR43408">
    <property type="entry name" value="FMN REDUCTASE (NADPH)"/>
    <property type="match status" value="1"/>
</dbReference>
<keyword evidence="6" id="KW-1185">Reference proteome</keyword>
<dbReference type="RefSeq" id="WP_221420473.1">
    <property type="nucleotide sequence ID" value="NZ_JACHMJ010000001.1"/>
</dbReference>
<gene>
    <name evidence="5" type="ORF">HD599_001814</name>
</gene>
<dbReference type="Gene3D" id="3.40.50.360">
    <property type="match status" value="1"/>
</dbReference>
<evidence type="ECO:0000256" key="2">
    <source>
        <dbReference type="ARBA" id="ARBA00022643"/>
    </source>
</evidence>
<dbReference type="InterPro" id="IPR051814">
    <property type="entry name" value="NAD(P)H-dep_FMN_reductase"/>
</dbReference>
<evidence type="ECO:0000313" key="6">
    <source>
        <dbReference type="Proteomes" id="UP000536685"/>
    </source>
</evidence>
<dbReference type="EMBL" id="JACHMJ010000001">
    <property type="protein sequence ID" value="MBB5843491.1"/>
    <property type="molecule type" value="Genomic_DNA"/>
</dbReference>
<evidence type="ECO:0000256" key="1">
    <source>
        <dbReference type="ARBA" id="ARBA00022630"/>
    </source>
</evidence>
<evidence type="ECO:0000313" key="5">
    <source>
        <dbReference type="EMBL" id="MBB5843491.1"/>
    </source>
</evidence>